<reference evidence="1 2" key="1">
    <citation type="submission" date="2024-02" db="EMBL/GenBank/DDBJ databases">
        <authorList>
            <person name="Vignale AGUSTIN F."/>
            <person name="Sosa J E."/>
            <person name="Modenutti C."/>
        </authorList>
    </citation>
    <scope>NUCLEOTIDE SEQUENCE [LARGE SCALE GENOMIC DNA]</scope>
</reference>
<dbReference type="AlphaFoldDB" id="A0ABC8QPL7"/>
<protein>
    <submittedName>
        <fullName evidence="1">Uncharacterized protein</fullName>
    </submittedName>
</protein>
<dbReference type="Proteomes" id="UP001642360">
    <property type="component" value="Unassembled WGS sequence"/>
</dbReference>
<gene>
    <name evidence="1" type="ORF">ILEXP_LOCUS1578</name>
</gene>
<dbReference type="EMBL" id="CAUOFW020000557">
    <property type="protein sequence ID" value="CAK9134645.1"/>
    <property type="molecule type" value="Genomic_DNA"/>
</dbReference>
<evidence type="ECO:0000313" key="1">
    <source>
        <dbReference type="EMBL" id="CAK9134645.1"/>
    </source>
</evidence>
<comment type="caution">
    <text evidence="1">The sequence shown here is derived from an EMBL/GenBank/DDBJ whole genome shotgun (WGS) entry which is preliminary data.</text>
</comment>
<accession>A0ABC8QPL7</accession>
<keyword evidence="2" id="KW-1185">Reference proteome</keyword>
<sequence>MGDWREAGCAVKALMSRVRAGLMTEREYRIRRQVVAGNARSRPSQWSMRGPEPRASLVNGPRDCFSSWPTLARRSVQSCVLPRLICVPGRFGLHLCLDDESLVDNHVTKELRIGRRALQRELGAEQGDQSSGDVMAEASGTAWSVQEVSVAVDKYVGSSVLPWDIPGT</sequence>
<evidence type="ECO:0000313" key="2">
    <source>
        <dbReference type="Proteomes" id="UP001642360"/>
    </source>
</evidence>
<name>A0ABC8QPL7_9AQUA</name>
<organism evidence="1 2">
    <name type="scientific">Ilex paraguariensis</name>
    <name type="common">yerba mate</name>
    <dbReference type="NCBI Taxonomy" id="185542"/>
    <lineage>
        <taxon>Eukaryota</taxon>
        <taxon>Viridiplantae</taxon>
        <taxon>Streptophyta</taxon>
        <taxon>Embryophyta</taxon>
        <taxon>Tracheophyta</taxon>
        <taxon>Spermatophyta</taxon>
        <taxon>Magnoliopsida</taxon>
        <taxon>eudicotyledons</taxon>
        <taxon>Gunneridae</taxon>
        <taxon>Pentapetalae</taxon>
        <taxon>asterids</taxon>
        <taxon>campanulids</taxon>
        <taxon>Aquifoliales</taxon>
        <taxon>Aquifoliaceae</taxon>
        <taxon>Ilex</taxon>
    </lineage>
</organism>
<proteinExistence type="predicted"/>